<accession>A0A6M1T3W4</accession>
<proteinExistence type="predicted"/>
<dbReference type="PANTHER" id="PTHR19271">
    <property type="entry name" value="CYTOCHROME B"/>
    <property type="match status" value="1"/>
</dbReference>
<dbReference type="EMBL" id="JAALLS010000012">
    <property type="protein sequence ID" value="NGP88779.1"/>
    <property type="molecule type" value="Genomic_DNA"/>
</dbReference>
<reference evidence="9 10" key="1">
    <citation type="submission" date="2020-02" db="EMBL/GenBank/DDBJ databases">
        <title>Aliifodinibius halophilus 2W32, complete genome.</title>
        <authorList>
            <person name="Li Y."/>
            <person name="Wu S."/>
        </authorList>
    </citation>
    <scope>NUCLEOTIDE SEQUENCE [LARGE SCALE GENOMIC DNA]</scope>
    <source>
        <strain evidence="9 10">2W32</strain>
    </source>
</reference>
<dbReference type="PANTHER" id="PTHR19271:SF16">
    <property type="entry name" value="CYTOCHROME B"/>
    <property type="match status" value="1"/>
</dbReference>
<evidence type="ECO:0000256" key="4">
    <source>
        <dbReference type="ARBA" id="ARBA00023014"/>
    </source>
</evidence>
<dbReference type="InterPro" id="IPR017896">
    <property type="entry name" value="4Fe4S_Fe-S-bd"/>
</dbReference>
<keyword evidence="1" id="KW-0479">Metal-binding</keyword>
<feature type="region of interest" description="Disordered" evidence="5">
    <location>
        <begin position="1"/>
        <end position="40"/>
    </location>
</feature>
<keyword evidence="10" id="KW-1185">Reference proteome</keyword>
<dbReference type="InterPro" id="IPR017900">
    <property type="entry name" value="4Fe4S_Fe_S_CS"/>
</dbReference>
<dbReference type="InterPro" id="IPR027387">
    <property type="entry name" value="Cytb/b6-like_sf"/>
</dbReference>
<feature type="domain" description="4Fe-4S ferredoxin-type" evidence="8">
    <location>
        <begin position="328"/>
        <end position="357"/>
    </location>
</feature>
<dbReference type="Proteomes" id="UP000479132">
    <property type="component" value="Unassembled WGS sequence"/>
</dbReference>
<feature type="transmembrane region" description="Helical" evidence="6">
    <location>
        <begin position="76"/>
        <end position="96"/>
    </location>
</feature>
<evidence type="ECO:0000259" key="7">
    <source>
        <dbReference type="PROSITE" id="PS51002"/>
    </source>
</evidence>
<feature type="transmembrane region" description="Helical" evidence="6">
    <location>
        <begin position="123"/>
        <end position="141"/>
    </location>
</feature>
<sequence>MNTEKQEINLVELASGKQEVNTDENDFSSQVKDQRPDPPVRGESVLRVIDRWFHQLDRLVERYIPQNLNPFTQSGAIANTTFIIALVSGFVLLFWYKPSVHQAYSSLDQISPLGDFFRSLHRYSSDACMLFIMFHAFKMFFARRFSGARWLAWVTGIVALALLWFDGWLGYWLVWDEAANQVAVGTAKMLDQLPIFAEPLSRSFLTDDSFDSLLFFLVFFFHMLIPLAMGIALWLHVSRLNKAHFITKKPMTIAVLGSLGVLSAALPAGLAKPAKMLEIQQTMPLDYFYMLPMYFTDRLEGGALWAITLIGFIAFVSVPWVLVKKRRPKPQVDADRCNGCEQCYKDCPFNAITMLPRAEDDKKRGDFYASIDPSKCIACGICVGSCDPVGIEFPRLPAMDVRREIDSWLHERLEEESSVDVAYICSNSAGADLHIDEATGRCKELPGYIVRSIPCVGWVHPLMIERALRKGAEGVLIVGCQSEPDYRLGAMWTEERISGGRHPELRNEKVDSSRIHYLQYDRTDYDGFIKEARELQRNTSKFTLKQDESSSTKMKKYIMGAFLVLMLSSLTYFFSNAPYSVPIQNDSELVVSFTMPGRPVDSSVKKESEQQNLQSHMQSRNAPAKRERSDVRLRIDVDGETVHEQKYEPSGLYNDGMSGAVEYIPLKAGAHTVEVYLGDTTSEEWLYTDQKKVVFKDNHRSVIKFNRADGFQWYPKSQE</sequence>
<keyword evidence="6" id="KW-0472">Membrane</keyword>
<dbReference type="Pfam" id="PF12838">
    <property type="entry name" value="Fer4_7"/>
    <property type="match status" value="1"/>
</dbReference>
<evidence type="ECO:0000256" key="5">
    <source>
        <dbReference type="SAM" id="MobiDB-lite"/>
    </source>
</evidence>
<dbReference type="GO" id="GO:0046872">
    <property type="term" value="F:metal ion binding"/>
    <property type="evidence" value="ECO:0007669"/>
    <property type="project" value="UniProtKB-KW"/>
</dbReference>
<evidence type="ECO:0000313" key="10">
    <source>
        <dbReference type="Proteomes" id="UP000479132"/>
    </source>
</evidence>
<dbReference type="AlphaFoldDB" id="A0A6M1T3W4"/>
<feature type="transmembrane region" description="Helical" evidence="6">
    <location>
        <begin position="148"/>
        <end position="165"/>
    </location>
</feature>
<dbReference type="InterPro" id="IPR005797">
    <property type="entry name" value="Cyt_b/b6_N"/>
</dbReference>
<keyword evidence="6" id="KW-1133">Transmembrane helix</keyword>
<dbReference type="InterPro" id="IPR016174">
    <property type="entry name" value="Di-haem_cyt_TM"/>
</dbReference>
<dbReference type="Gene3D" id="1.20.810.10">
    <property type="entry name" value="Cytochrome Bc1 Complex, Chain C"/>
    <property type="match status" value="1"/>
</dbReference>
<feature type="transmembrane region" description="Helical" evidence="6">
    <location>
        <begin position="213"/>
        <end position="238"/>
    </location>
</feature>
<keyword evidence="4" id="KW-0411">Iron-sulfur</keyword>
<dbReference type="GO" id="GO:0016020">
    <property type="term" value="C:membrane"/>
    <property type="evidence" value="ECO:0007669"/>
    <property type="project" value="InterPro"/>
</dbReference>
<keyword evidence="2" id="KW-0560">Oxidoreductase</keyword>
<feature type="transmembrane region" description="Helical" evidence="6">
    <location>
        <begin position="302"/>
        <end position="323"/>
    </location>
</feature>
<dbReference type="PROSITE" id="PS51002">
    <property type="entry name" value="CYTB_NTER"/>
    <property type="match status" value="1"/>
</dbReference>
<feature type="domain" description="4Fe-4S ferredoxin-type" evidence="8">
    <location>
        <begin position="367"/>
        <end position="396"/>
    </location>
</feature>
<evidence type="ECO:0000256" key="2">
    <source>
        <dbReference type="ARBA" id="ARBA00023002"/>
    </source>
</evidence>
<evidence type="ECO:0000313" key="9">
    <source>
        <dbReference type="EMBL" id="NGP88779.1"/>
    </source>
</evidence>
<evidence type="ECO:0000256" key="3">
    <source>
        <dbReference type="ARBA" id="ARBA00023004"/>
    </source>
</evidence>
<feature type="region of interest" description="Disordered" evidence="5">
    <location>
        <begin position="600"/>
        <end position="629"/>
    </location>
</feature>
<evidence type="ECO:0000259" key="8">
    <source>
        <dbReference type="PROSITE" id="PS51379"/>
    </source>
</evidence>
<dbReference type="PROSITE" id="PS00198">
    <property type="entry name" value="4FE4S_FER_1"/>
    <property type="match status" value="1"/>
</dbReference>
<dbReference type="GO" id="GO:0051536">
    <property type="term" value="F:iron-sulfur cluster binding"/>
    <property type="evidence" value="ECO:0007669"/>
    <property type="project" value="UniProtKB-KW"/>
</dbReference>
<gene>
    <name evidence="9" type="ORF">G3569_10455</name>
</gene>
<keyword evidence="3" id="KW-0408">Iron</keyword>
<dbReference type="Gene3D" id="3.30.70.20">
    <property type="match status" value="1"/>
</dbReference>
<dbReference type="Pfam" id="PF02662">
    <property type="entry name" value="FlpD"/>
    <property type="match status" value="1"/>
</dbReference>
<dbReference type="SUPFAM" id="SSF81342">
    <property type="entry name" value="Transmembrane di-heme cytochromes"/>
    <property type="match status" value="1"/>
</dbReference>
<feature type="compositionally biased region" description="Polar residues" evidence="5">
    <location>
        <begin position="610"/>
        <end position="621"/>
    </location>
</feature>
<evidence type="ECO:0000256" key="6">
    <source>
        <dbReference type="SAM" id="Phobius"/>
    </source>
</evidence>
<dbReference type="GO" id="GO:0022904">
    <property type="term" value="P:respiratory electron transport chain"/>
    <property type="evidence" value="ECO:0007669"/>
    <property type="project" value="InterPro"/>
</dbReference>
<dbReference type="Pfam" id="PF00033">
    <property type="entry name" value="Cytochrome_B"/>
    <property type="match status" value="1"/>
</dbReference>
<feature type="transmembrane region" description="Helical" evidence="6">
    <location>
        <begin position="557"/>
        <end position="575"/>
    </location>
</feature>
<dbReference type="RefSeq" id="WP_165268855.1">
    <property type="nucleotide sequence ID" value="NZ_JAALLS010000012.1"/>
</dbReference>
<feature type="transmembrane region" description="Helical" evidence="6">
    <location>
        <begin position="250"/>
        <end position="270"/>
    </location>
</feature>
<feature type="domain" description="Cytochrome b/b6 N-terminal region profile" evidence="7">
    <location>
        <begin position="45"/>
        <end position="249"/>
    </location>
</feature>
<name>A0A6M1T3W4_9BACT</name>
<evidence type="ECO:0000256" key="1">
    <source>
        <dbReference type="ARBA" id="ARBA00022723"/>
    </source>
</evidence>
<dbReference type="InterPro" id="IPR003813">
    <property type="entry name" value="MvhD/FlpD"/>
</dbReference>
<keyword evidence="6" id="KW-0812">Transmembrane</keyword>
<dbReference type="SUPFAM" id="SSF54862">
    <property type="entry name" value="4Fe-4S ferredoxins"/>
    <property type="match status" value="1"/>
</dbReference>
<dbReference type="PROSITE" id="PS51379">
    <property type="entry name" value="4FE4S_FER_2"/>
    <property type="match status" value="2"/>
</dbReference>
<protein>
    <submittedName>
        <fullName evidence="9">Hydrogenase iron-sulfur subunit</fullName>
    </submittedName>
</protein>
<dbReference type="GO" id="GO:0016491">
    <property type="term" value="F:oxidoreductase activity"/>
    <property type="evidence" value="ECO:0007669"/>
    <property type="project" value="UniProtKB-KW"/>
</dbReference>
<comment type="caution">
    <text evidence="9">The sequence shown here is derived from an EMBL/GenBank/DDBJ whole genome shotgun (WGS) entry which is preliminary data.</text>
</comment>
<organism evidence="9 10">
    <name type="scientific">Fodinibius halophilus</name>
    <dbReference type="NCBI Taxonomy" id="1736908"/>
    <lineage>
        <taxon>Bacteria</taxon>
        <taxon>Pseudomonadati</taxon>
        <taxon>Balneolota</taxon>
        <taxon>Balneolia</taxon>
        <taxon>Balneolales</taxon>
        <taxon>Balneolaceae</taxon>
        <taxon>Fodinibius</taxon>
    </lineage>
</organism>
<dbReference type="GO" id="GO:0009055">
    <property type="term" value="F:electron transfer activity"/>
    <property type="evidence" value="ECO:0007669"/>
    <property type="project" value="InterPro"/>
</dbReference>